<dbReference type="FunFam" id="3.20.20.10:FF:000018">
    <property type="entry name" value="Pyridoxal phosphate homeostasis protein"/>
    <property type="match status" value="1"/>
</dbReference>
<dbReference type="HAMAP" id="MF_02087">
    <property type="entry name" value="PLP_homeostasis"/>
    <property type="match status" value="1"/>
</dbReference>
<dbReference type="PROSITE" id="PS01211">
    <property type="entry name" value="UPF0001"/>
    <property type="match status" value="1"/>
</dbReference>
<dbReference type="NCBIfam" id="TIGR00044">
    <property type="entry name" value="YggS family pyridoxal phosphate-dependent enzyme"/>
    <property type="match status" value="1"/>
</dbReference>
<dbReference type="SUPFAM" id="SSF51419">
    <property type="entry name" value="PLP-binding barrel"/>
    <property type="match status" value="1"/>
</dbReference>
<dbReference type="GO" id="GO:0030170">
    <property type="term" value="F:pyridoxal phosphate binding"/>
    <property type="evidence" value="ECO:0007669"/>
    <property type="project" value="UniProtKB-UniRule"/>
</dbReference>
<dbReference type="InterPro" id="IPR029066">
    <property type="entry name" value="PLP-binding_barrel"/>
</dbReference>
<dbReference type="Proteomes" id="UP000243688">
    <property type="component" value="Unassembled WGS sequence"/>
</dbReference>
<dbReference type="PIRSF" id="PIRSF004848">
    <property type="entry name" value="YBL036c_PLPDEIII"/>
    <property type="match status" value="1"/>
</dbReference>
<dbReference type="Pfam" id="PF01168">
    <property type="entry name" value="Ala_racemase_N"/>
    <property type="match status" value="1"/>
</dbReference>
<dbReference type="Gene3D" id="3.20.20.10">
    <property type="entry name" value="Alanine racemase"/>
    <property type="match status" value="1"/>
</dbReference>
<feature type="modified residue" description="N6-(pyridoxal phosphate)lysine" evidence="2 3">
    <location>
        <position position="42"/>
    </location>
</feature>
<dbReference type="PANTHER" id="PTHR10146:SF14">
    <property type="entry name" value="PYRIDOXAL PHOSPHATE HOMEOSTASIS PROTEIN"/>
    <property type="match status" value="1"/>
</dbReference>
<comment type="caution">
    <text evidence="6">The sequence shown here is derived from an EMBL/GenBank/DDBJ whole genome shotgun (WGS) entry which is preliminary data.</text>
</comment>
<evidence type="ECO:0000313" key="6">
    <source>
        <dbReference type="EMBL" id="PDO11716.1"/>
    </source>
</evidence>
<comment type="function">
    <text evidence="2">Pyridoxal 5'-phosphate (PLP)-binding protein, which is involved in PLP homeostasis.</text>
</comment>
<name>A0A2A6E4G4_9BACL</name>
<sequence>MNAHVEIAELQTRLEGVEERIASACRRAGRDRSEVSIVAVTKNVSAETVRALLELGVRHIGENRWQQARPKWEAIGREAVWHFIGHLQTNKVKDVVGRFAYVHSLDRLSLAEELERRARAAGTEVFCFIQVNVSGEPTKHGLAPAEVEPFCRRIAAFPHLKPIGLMTMAPAVADAEEARPVFRRLRELRDELNACGVLPQPLRELSMGMSNDFEVAVEEGATWVRLGTVLVGRSSTLEPVSSESGRE</sequence>
<protein>
    <recommendedName>
        <fullName evidence="2">Pyridoxal phosphate homeostasis protein</fullName>
        <shortName evidence="2">PLP homeostasis protein</shortName>
    </recommendedName>
</protein>
<comment type="similarity">
    <text evidence="2 4">Belongs to the pyridoxal phosphate-binding protein YggS/PROSC family.</text>
</comment>
<feature type="domain" description="Alanine racemase N-terminal" evidence="5">
    <location>
        <begin position="23"/>
        <end position="233"/>
    </location>
</feature>
<dbReference type="EMBL" id="MOXJ01000001">
    <property type="protein sequence ID" value="PDO11716.1"/>
    <property type="molecule type" value="Genomic_DNA"/>
</dbReference>
<organism evidence="6 7">
    <name type="scientific">Candidatus Reconcilbacillus cellulovorans</name>
    <dbReference type="NCBI Taxonomy" id="1906605"/>
    <lineage>
        <taxon>Bacteria</taxon>
        <taxon>Bacillati</taxon>
        <taxon>Bacillota</taxon>
        <taxon>Bacilli</taxon>
        <taxon>Bacillales</taxon>
        <taxon>Paenibacillaceae</taxon>
        <taxon>Candidatus Reconcilbacillus</taxon>
    </lineage>
</organism>
<accession>A0A2A6E4G4</accession>
<proteinExistence type="inferred from homology"/>
<evidence type="ECO:0000256" key="3">
    <source>
        <dbReference type="PIRSR" id="PIRSR004848-1"/>
    </source>
</evidence>
<comment type="cofactor">
    <cofactor evidence="3">
        <name>pyridoxal 5'-phosphate</name>
        <dbReference type="ChEBI" id="CHEBI:597326"/>
    </cofactor>
</comment>
<keyword evidence="1 2" id="KW-0663">Pyridoxal phosphate</keyword>
<dbReference type="PANTHER" id="PTHR10146">
    <property type="entry name" value="PROLINE SYNTHETASE CO-TRANSCRIBED BACTERIAL HOMOLOG PROTEIN"/>
    <property type="match status" value="1"/>
</dbReference>
<evidence type="ECO:0000259" key="5">
    <source>
        <dbReference type="Pfam" id="PF01168"/>
    </source>
</evidence>
<evidence type="ECO:0000256" key="1">
    <source>
        <dbReference type="ARBA" id="ARBA00022898"/>
    </source>
</evidence>
<dbReference type="AlphaFoldDB" id="A0A2A6E4G4"/>
<dbReference type="InterPro" id="IPR011078">
    <property type="entry name" value="PyrdxlP_homeostasis"/>
</dbReference>
<evidence type="ECO:0000256" key="2">
    <source>
        <dbReference type="HAMAP-Rule" id="MF_02087"/>
    </source>
</evidence>
<reference evidence="6 7" key="1">
    <citation type="submission" date="2016-12" db="EMBL/GenBank/DDBJ databases">
        <title>Candidatus Reconcilibacillus cellulovorans genome.</title>
        <authorList>
            <person name="Kolinko S."/>
            <person name="Wu Y.-W."/>
            <person name="Tachea F."/>
            <person name="Denzel E."/>
            <person name="Hiras J."/>
            <person name="Baecker N."/>
            <person name="Chan L.J."/>
            <person name="Eichorst S.A."/>
            <person name="Frey D."/>
            <person name="Adams P.D."/>
            <person name="Pray T."/>
            <person name="Tanjore D."/>
            <person name="Petzold C.J."/>
            <person name="Gladden J.M."/>
            <person name="Simmons B.A."/>
            <person name="Singer S.W."/>
        </authorList>
    </citation>
    <scope>NUCLEOTIDE SEQUENCE [LARGE SCALE GENOMIC DNA]</scope>
    <source>
        <strain evidence="6">JTherm</strain>
    </source>
</reference>
<dbReference type="CDD" id="cd00635">
    <property type="entry name" value="PLPDE_III_YBL036c_like"/>
    <property type="match status" value="1"/>
</dbReference>
<evidence type="ECO:0000313" key="7">
    <source>
        <dbReference type="Proteomes" id="UP000243688"/>
    </source>
</evidence>
<dbReference type="InterPro" id="IPR001608">
    <property type="entry name" value="Ala_racemase_N"/>
</dbReference>
<evidence type="ECO:0000256" key="4">
    <source>
        <dbReference type="RuleBase" id="RU004514"/>
    </source>
</evidence>
<gene>
    <name evidence="6" type="ORF">BLM47_00995</name>
</gene>